<dbReference type="Pfam" id="PF13302">
    <property type="entry name" value="Acetyltransf_3"/>
    <property type="match status" value="1"/>
</dbReference>
<comment type="caution">
    <text evidence="2">The sequence shown here is derived from an EMBL/GenBank/DDBJ whole genome shotgun (WGS) entry which is preliminary data.</text>
</comment>
<dbReference type="InterPro" id="IPR000182">
    <property type="entry name" value="GNAT_dom"/>
</dbReference>
<dbReference type="EMBL" id="JAUSTZ010000003">
    <property type="protein sequence ID" value="MDQ0225944.1"/>
    <property type="molecule type" value="Genomic_DNA"/>
</dbReference>
<dbReference type="InterPro" id="IPR051531">
    <property type="entry name" value="N-acetyltransferase"/>
</dbReference>
<evidence type="ECO:0000313" key="2">
    <source>
        <dbReference type="EMBL" id="MDQ0225944.1"/>
    </source>
</evidence>
<feature type="domain" description="N-acetyltransferase" evidence="1">
    <location>
        <begin position="4"/>
        <end position="165"/>
    </location>
</feature>
<name>A0ABT9Z110_9BACI</name>
<protein>
    <submittedName>
        <fullName evidence="2">RimJ/RimL family protein N-acetyltransferase</fullName>
    </submittedName>
</protein>
<accession>A0ABT9Z110</accession>
<organism evidence="2 3">
    <name type="scientific">Metabacillus niabensis</name>
    <dbReference type="NCBI Taxonomy" id="324854"/>
    <lineage>
        <taxon>Bacteria</taxon>
        <taxon>Bacillati</taxon>
        <taxon>Bacillota</taxon>
        <taxon>Bacilli</taxon>
        <taxon>Bacillales</taxon>
        <taxon>Bacillaceae</taxon>
        <taxon>Metabacillus</taxon>
    </lineage>
</organism>
<dbReference type="PROSITE" id="PS51186">
    <property type="entry name" value="GNAT"/>
    <property type="match status" value="1"/>
</dbReference>
<reference evidence="2 3" key="1">
    <citation type="submission" date="2023-07" db="EMBL/GenBank/DDBJ databases">
        <title>Genomic Encyclopedia of Type Strains, Phase IV (KMG-IV): sequencing the most valuable type-strain genomes for metagenomic binning, comparative biology and taxonomic classification.</title>
        <authorList>
            <person name="Goeker M."/>
        </authorList>
    </citation>
    <scope>NUCLEOTIDE SEQUENCE [LARGE SCALE GENOMIC DNA]</scope>
    <source>
        <strain evidence="2 3">DSM 17723</strain>
    </source>
</reference>
<dbReference type="Gene3D" id="3.40.630.30">
    <property type="match status" value="1"/>
</dbReference>
<evidence type="ECO:0000259" key="1">
    <source>
        <dbReference type="PROSITE" id="PS51186"/>
    </source>
</evidence>
<keyword evidence="3" id="KW-1185">Reference proteome</keyword>
<sequence length="165" mass="18530">MGTISLRFVEKDDAPFVQKYASSYDVAKTCLLPHPYPKNGGERWVHFALENINNEKAFSFAILYEGSFAGVISLTNVDKDLGMSNLGYWIGTPYWNNGICTHAVSKAVEFAFKELGLSQINAECLEKNQASIKVLLNNGFMKVKEFILEEGKFIGEKCVLYRLSQ</sequence>
<dbReference type="PANTHER" id="PTHR43792">
    <property type="entry name" value="GNAT FAMILY, PUTATIVE (AFU_ORTHOLOGUE AFUA_3G00765)-RELATED-RELATED"/>
    <property type="match status" value="1"/>
</dbReference>
<dbReference type="InterPro" id="IPR016181">
    <property type="entry name" value="Acyl_CoA_acyltransferase"/>
</dbReference>
<dbReference type="Proteomes" id="UP001232245">
    <property type="component" value="Unassembled WGS sequence"/>
</dbReference>
<proteinExistence type="predicted"/>
<gene>
    <name evidence="2" type="ORF">J2S02_002288</name>
</gene>
<evidence type="ECO:0000313" key="3">
    <source>
        <dbReference type="Proteomes" id="UP001232245"/>
    </source>
</evidence>
<dbReference type="SUPFAM" id="SSF55729">
    <property type="entry name" value="Acyl-CoA N-acyltransferases (Nat)"/>
    <property type="match status" value="1"/>
</dbReference>
<dbReference type="RefSeq" id="WP_174880747.1">
    <property type="nucleotide sequence ID" value="NZ_CADEPK010000241.1"/>
</dbReference>